<proteinExistence type="predicted"/>
<keyword evidence="2" id="KW-1185">Reference proteome</keyword>
<organism evidence="1 2">
    <name type="scientific">Hevea brasiliensis</name>
    <name type="common">Para rubber tree</name>
    <name type="synonym">Siphonia brasiliensis</name>
    <dbReference type="NCBI Taxonomy" id="3981"/>
    <lineage>
        <taxon>Eukaryota</taxon>
        <taxon>Viridiplantae</taxon>
        <taxon>Streptophyta</taxon>
        <taxon>Embryophyta</taxon>
        <taxon>Tracheophyta</taxon>
        <taxon>Spermatophyta</taxon>
        <taxon>Magnoliopsida</taxon>
        <taxon>eudicotyledons</taxon>
        <taxon>Gunneridae</taxon>
        <taxon>Pentapetalae</taxon>
        <taxon>rosids</taxon>
        <taxon>fabids</taxon>
        <taxon>Malpighiales</taxon>
        <taxon>Euphorbiaceae</taxon>
        <taxon>Crotonoideae</taxon>
        <taxon>Micrandreae</taxon>
        <taxon>Hevea</taxon>
    </lineage>
</organism>
<dbReference type="Proteomes" id="UP000467840">
    <property type="component" value="Chromosome 11"/>
</dbReference>
<dbReference type="AlphaFoldDB" id="A0A6A6NEV2"/>
<accession>A0A6A6NEV2</accession>
<evidence type="ECO:0000313" key="1">
    <source>
        <dbReference type="EMBL" id="KAF2323677.1"/>
    </source>
</evidence>
<sequence length="210" mass="23582">MGKVRTTHLQTPFKTHFASSISRRHPSLSSHFQCHIPVRNAEGFLKFRLKGEEGVNSVTQRRVEAPSTPGRPVFSYSIGNLAKKSFPSKWENAEKWLMSSSCHESPAHAFKPSAESSKVQKQSDNFKQQMEVFAEKSRVTEEKVSKIVSSFQGSVSLDQHNPGVAFNGVSASPDVLLKDKFTDEVESVLPNFRYSEPSKEGFFLETQLMK</sequence>
<reference evidence="1 2" key="1">
    <citation type="journal article" date="2020" name="Mol. Plant">
        <title>The Chromosome-Based Rubber Tree Genome Provides New Insights into Spurge Genome Evolution and Rubber Biosynthesis.</title>
        <authorList>
            <person name="Liu J."/>
            <person name="Shi C."/>
            <person name="Shi C.C."/>
            <person name="Li W."/>
            <person name="Zhang Q.J."/>
            <person name="Zhang Y."/>
            <person name="Li K."/>
            <person name="Lu H.F."/>
            <person name="Shi C."/>
            <person name="Zhu S.T."/>
            <person name="Xiao Z.Y."/>
            <person name="Nan H."/>
            <person name="Yue Y."/>
            <person name="Zhu X.G."/>
            <person name="Wu Y."/>
            <person name="Hong X.N."/>
            <person name="Fan G.Y."/>
            <person name="Tong Y."/>
            <person name="Zhang D."/>
            <person name="Mao C.L."/>
            <person name="Liu Y.L."/>
            <person name="Hao S.J."/>
            <person name="Liu W.Q."/>
            <person name="Lv M.Q."/>
            <person name="Zhang H.B."/>
            <person name="Liu Y."/>
            <person name="Hu-Tang G.R."/>
            <person name="Wang J.P."/>
            <person name="Wang J.H."/>
            <person name="Sun Y.H."/>
            <person name="Ni S.B."/>
            <person name="Chen W.B."/>
            <person name="Zhang X.C."/>
            <person name="Jiao Y.N."/>
            <person name="Eichler E.E."/>
            <person name="Li G.H."/>
            <person name="Liu X."/>
            <person name="Gao L.Z."/>
        </authorList>
    </citation>
    <scope>NUCLEOTIDE SEQUENCE [LARGE SCALE GENOMIC DNA]</scope>
    <source>
        <strain evidence="2">cv. GT1</strain>
        <tissue evidence="1">Leaf</tissue>
    </source>
</reference>
<comment type="caution">
    <text evidence="1">The sequence shown here is derived from an EMBL/GenBank/DDBJ whole genome shotgun (WGS) entry which is preliminary data.</text>
</comment>
<gene>
    <name evidence="1" type="ORF">GH714_036585</name>
</gene>
<dbReference type="EMBL" id="JAAGAX010000002">
    <property type="protein sequence ID" value="KAF2323677.1"/>
    <property type="molecule type" value="Genomic_DNA"/>
</dbReference>
<name>A0A6A6NEV2_HEVBR</name>
<protein>
    <submittedName>
        <fullName evidence="1">Uncharacterized protein</fullName>
    </submittedName>
</protein>
<evidence type="ECO:0000313" key="2">
    <source>
        <dbReference type="Proteomes" id="UP000467840"/>
    </source>
</evidence>